<dbReference type="Pfam" id="PF00633">
    <property type="entry name" value="HHH"/>
    <property type="match status" value="1"/>
</dbReference>
<evidence type="ECO:0000256" key="9">
    <source>
        <dbReference type="ARBA" id="ARBA00023295"/>
    </source>
</evidence>
<evidence type="ECO:0000256" key="3">
    <source>
        <dbReference type="ARBA" id="ARBA00022723"/>
    </source>
</evidence>
<dbReference type="GO" id="GO:0003677">
    <property type="term" value="F:DNA binding"/>
    <property type="evidence" value="ECO:0007669"/>
    <property type="project" value="InterPro"/>
</dbReference>
<name>F2L297_THEU7</name>
<dbReference type="CDD" id="cd00056">
    <property type="entry name" value="ENDO3c"/>
    <property type="match status" value="1"/>
</dbReference>
<proteinExistence type="inferred from homology"/>
<evidence type="ECO:0000256" key="7">
    <source>
        <dbReference type="ARBA" id="ARBA00023014"/>
    </source>
</evidence>
<dbReference type="PANTHER" id="PTHR10359">
    <property type="entry name" value="A/G-SPECIFIC ADENINE GLYCOSYLASE/ENDONUCLEASE III"/>
    <property type="match status" value="1"/>
</dbReference>
<dbReference type="AlphaFoldDB" id="F2L297"/>
<comment type="similarity">
    <text evidence="1">Belongs to the Nth/MutY family.</text>
</comment>
<dbReference type="Gene3D" id="1.10.1670.10">
    <property type="entry name" value="Helix-hairpin-Helix base-excision DNA repair enzymes (C-terminal)"/>
    <property type="match status" value="1"/>
</dbReference>
<keyword evidence="12" id="KW-1185">Reference proteome</keyword>
<evidence type="ECO:0000313" key="12">
    <source>
        <dbReference type="Proteomes" id="UP000008138"/>
    </source>
</evidence>
<dbReference type="eggNOG" id="arCOG00465">
    <property type="taxonomic scope" value="Archaea"/>
</dbReference>
<reference evidence="11 12" key="1">
    <citation type="journal article" date="2011" name="J. Bacteriol.">
        <title>Complete genome sequence of the thermoacidophilic crenarchaeon Thermoproteus uzoniensis 768-20.</title>
        <authorList>
            <person name="Mardanov A.V."/>
            <person name="Gumerov V.M."/>
            <person name="Beletsky A.V."/>
            <person name="Prokofeva M.I."/>
            <person name="Bonch-Osmolovskaya E.A."/>
            <person name="Ravin N.V."/>
            <person name="Skryabin K.G."/>
        </authorList>
    </citation>
    <scope>NUCLEOTIDE SEQUENCE [LARGE SCALE GENOMIC DNA]</scope>
    <source>
        <strain evidence="11 12">768-20</strain>
    </source>
</reference>
<keyword evidence="3" id="KW-0479">Metal-binding</keyword>
<dbReference type="GO" id="GO:0046872">
    <property type="term" value="F:metal ion binding"/>
    <property type="evidence" value="ECO:0007669"/>
    <property type="project" value="UniProtKB-KW"/>
</dbReference>
<keyword evidence="6" id="KW-0408">Iron</keyword>
<organism evidence="11 12">
    <name type="scientific">Thermoproteus uzoniensis (strain 768-20)</name>
    <dbReference type="NCBI Taxonomy" id="999630"/>
    <lineage>
        <taxon>Archaea</taxon>
        <taxon>Thermoproteota</taxon>
        <taxon>Thermoprotei</taxon>
        <taxon>Thermoproteales</taxon>
        <taxon>Thermoproteaceae</taxon>
        <taxon>Thermoproteus</taxon>
    </lineage>
</organism>
<keyword evidence="2" id="KW-0004">4Fe-4S</keyword>
<dbReference type="GO" id="GO:0051539">
    <property type="term" value="F:4 iron, 4 sulfur cluster binding"/>
    <property type="evidence" value="ECO:0007669"/>
    <property type="project" value="UniProtKB-KW"/>
</dbReference>
<dbReference type="GO" id="GO:0019104">
    <property type="term" value="F:DNA N-glycosylase activity"/>
    <property type="evidence" value="ECO:0007669"/>
    <property type="project" value="UniProtKB-ARBA"/>
</dbReference>
<dbReference type="GO" id="GO:0006285">
    <property type="term" value="P:base-excision repair, AP site formation"/>
    <property type="evidence" value="ECO:0007669"/>
    <property type="project" value="TreeGrafter"/>
</dbReference>
<dbReference type="PANTHER" id="PTHR10359:SF18">
    <property type="entry name" value="ENDONUCLEASE III"/>
    <property type="match status" value="1"/>
</dbReference>
<dbReference type="Proteomes" id="UP000008138">
    <property type="component" value="Chromosome"/>
</dbReference>
<dbReference type="STRING" id="999630.TUZN_1556"/>
<evidence type="ECO:0000256" key="6">
    <source>
        <dbReference type="ARBA" id="ARBA00023004"/>
    </source>
</evidence>
<dbReference type="EMBL" id="CP002590">
    <property type="protein sequence ID" value="AEA13024.1"/>
    <property type="molecule type" value="Genomic_DNA"/>
</dbReference>
<evidence type="ECO:0000256" key="2">
    <source>
        <dbReference type="ARBA" id="ARBA00022485"/>
    </source>
</evidence>
<dbReference type="OrthoDB" id="19248at2157"/>
<accession>F2L297</accession>
<keyword evidence="4" id="KW-0227">DNA damage</keyword>
<evidence type="ECO:0000256" key="8">
    <source>
        <dbReference type="ARBA" id="ARBA00023204"/>
    </source>
</evidence>
<evidence type="ECO:0000313" key="11">
    <source>
        <dbReference type="EMBL" id="AEA13024.1"/>
    </source>
</evidence>
<keyword evidence="9" id="KW-0326">Glycosidase</keyword>
<sequence>MNCLELTLYPSLTLTLLERRGDSYVKAFGVRKGLDASADPYLSGRWYDPWRYVGEVDSDVERAVRELLDRYGDCVGISISPGDEGLIFVAAFLTQNTAYHTNVLRWTHALFSRSERLDEIAELAPSVGNSYQLRRLPAALRAYLSARPKDRADLLKIPGVGPKVADLYLLFTGDASAVPVDKHFMRQAPRLGLTGRPPDKSYCARYDCAVCPLQSVCLRARAADKLGRLAGWVQTVLYIVDKGITRETRRS</sequence>
<dbReference type="GeneID" id="10361077"/>
<dbReference type="InterPro" id="IPR003265">
    <property type="entry name" value="HhH-GPD_domain"/>
</dbReference>
<evidence type="ECO:0000259" key="10">
    <source>
        <dbReference type="SMART" id="SM00478"/>
    </source>
</evidence>
<dbReference type="HOGENOM" id="CLU_1127125_0_0_2"/>
<keyword evidence="7" id="KW-0411">Iron-sulfur</keyword>
<dbReference type="SUPFAM" id="SSF48150">
    <property type="entry name" value="DNA-glycosylase"/>
    <property type="match status" value="1"/>
</dbReference>
<reference key="2">
    <citation type="submission" date="2011-03" db="EMBL/GenBank/DDBJ databases">
        <title>Complete genome sequence of the thermoacidophilic crenarchaeon Thermoproteus uzoniensis 768-20.</title>
        <authorList>
            <person name="Mardanov A.V."/>
            <person name="Gumerov V.M."/>
            <person name="Beletsky A.V."/>
            <person name="Prokofeva M.I."/>
            <person name="Bonch-Osmolovskaya E.A."/>
            <person name="Ravin N.V."/>
            <person name="Skryabin K.G."/>
        </authorList>
    </citation>
    <scope>NUCLEOTIDE SEQUENCE</scope>
    <source>
        <strain>768-20</strain>
    </source>
</reference>
<dbReference type="RefSeq" id="WP_013680359.1">
    <property type="nucleotide sequence ID" value="NC_015315.1"/>
</dbReference>
<protein>
    <submittedName>
        <fullName evidence="11">HhH-GPD family protein</fullName>
    </submittedName>
</protein>
<dbReference type="InterPro" id="IPR023170">
    <property type="entry name" value="HhH_base_excis_C"/>
</dbReference>
<evidence type="ECO:0000256" key="5">
    <source>
        <dbReference type="ARBA" id="ARBA00022801"/>
    </source>
</evidence>
<gene>
    <name evidence="11" type="ordered locus">TUZN_1556</name>
</gene>
<dbReference type="KEGG" id="tuz:TUZN_1556"/>
<keyword evidence="5" id="KW-0378">Hydrolase</keyword>
<dbReference type="InterPro" id="IPR011257">
    <property type="entry name" value="DNA_glycosylase"/>
</dbReference>
<evidence type="ECO:0000256" key="4">
    <source>
        <dbReference type="ARBA" id="ARBA00022763"/>
    </source>
</evidence>
<feature type="domain" description="HhH-GPD" evidence="10">
    <location>
        <begin position="93"/>
        <end position="235"/>
    </location>
</feature>
<dbReference type="InterPro" id="IPR000445">
    <property type="entry name" value="HhH_motif"/>
</dbReference>
<dbReference type="Gene3D" id="1.10.340.30">
    <property type="entry name" value="Hypothetical protein, domain 2"/>
    <property type="match status" value="1"/>
</dbReference>
<keyword evidence="8" id="KW-0234">DNA repair</keyword>
<dbReference type="SMART" id="SM00478">
    <property type="entry name" value="ENDO3c"/>
    <property type="match status" value="1"/>
</dbReference>
<evidence type="ECO:0000256" key="1">
    <source>
        <dbReference type="ARBA" id="ARBA00008343"/>
    </source>
</evidence>